<evidence type="ECO:0000313" key="2">
    <source>
        <dbReference type="Proteomes" id="UP000887013"/>
    </source>
</evidence>
<comment type="caution">
    <text evidence="1">The sequence shown here is derived from an EMBL/GenBank/DDBJ whole genome shotgun (WGS) entry which is preliminary data.</text>
</comment>
<sequence>MPEFINFVNIFPDILKCYKSEKCSVLNTVEHLLHRRISKQPRQHAAFYCFNMKICQIGFKNMELAGNHGSQQVGNVTAAVQSIRNFNKKGPEFILPAPYTTSPTAWPTMTMANARRKLSFFGFIYKYVHYDPARRTRNRLKK</sequence>
<dbReference type="AlphaFoldDB" id="A0A8X6NRS1"/>
<gene>
    <name evidence="1" type="ORF">NPIL_258641</name>
</gene>
<accession>A0A8X6NRS1</accession>
<reference evidence="1" key="1">
    <citation type="submission" date="2020-08" db="EMBL/GenBank/DDBJ databases">
        <title>Multicomponent nature underlies the extraordinary mechanical properties of spider dragline silk.</title>
        <authorList>
            <person name="Kono N."/>
            <person name="Nakamura H."/>
            <person name="Mori M."/>
            <person name="Yoshida Y."/>
            <person name="Ohtoshi R."/>
            <person name="Malay A.D."/>
            <person name="Moran D.A.P."/>
            <person name="Tomita M."/>
            <person name="Numata K."/>
            <person name="Arakawa K."/>
        </authorList>
    </citation>
    <scope>NUCLEOTIDE SEQUENCE</scope>
</reference>
<dbReference type="Proteomes" id="UP000887013">
    <property type="component" value="Unassembled WGS sequence"/>
</dbReference>
<keyword evidence="2" id="KW-1185">Reference proteome</keyword>
<dbReference type="EMBL" id="BMAW01107867">
    <property type="protein sequence ID" value="GFT31187.1"/>
    <property type="molecule type" value="Genomic_DNA"/>
</dbReference>
<proteinExistence type="predicted"/>
<organism evidence="1 2">
    <name type="scientific">Nephila pilipes</name>
    <name type="common">Giant wood spider</name>
    <name type="synonym">Nephila maculata</name>
    <dbReference type="NCBI Taxonomy" id="299642"/>
    <lineage>
        <taxon>Eukaryota</taxon>
        <taxon>Metazoa</taxon>
        <taxon>Ecdysozoa</taxon>
        <taxon>Arthropoda</taxon>
        <taxon>Chelicerata</taxon>
        <taxon>Arachnida</taxon>
        <taxon>Araneae</taxon>
        <taxon>Araneomorphae</taxon>
        <taxon>Entelegynae</taxon>
        <taxon>Araneoidea</taxon>
        <taxon>Nephilidae</taxon>
        <taxon>Nephila</taxon>
    </lineage>
</organism>
<name>A0A8X6NRS1_NEPPI</name>
<protein>
    <submittedName>
        <fullName evidence="1">Uncharacterized protein</fullName>
    </submittedName>
</protein>
<evidence type="ECO:0000313" key="1">
    <source>
        <dbReference type="EMBL" id="GFT31187.1"/>
    </source>
</evidence>